<dbReference type="InterPro" id="IPR003720">
    <property type="entry name" value="tRNA_STrfase"/>
</dbReference>
<evidence type="ECO:0000256" key="12">
    <source>
        <dbReference type="ARBA" id="ARBA00058382"/>
    </source>
</evidence>
<evidence type="ECO:0000259" key="20">
    <source>
        <dbReference type="PROSITE" id="PS51165"/>
    </source>
</evidence>
<evidence type="ECO:0000256" key="3">
    <source>
        <dbReference type="ARBA" id="ARBA00022490"/>
    </source>
</evidence>
<evidence type="ECO:0000256" key="13">
    <source>
        <dbReference type="ARBA" id="ARBA00061472"/>
    </source>
</evidence>
<dbReference type="GO" id="GO:0140741">
    <property type="term" value="F:tRNA-uracil-4 sulfurtransferase activity"/>
    <property type="evidence" value="ECO:0007669"/>
    <property type="project" value="UniProtKB-EC"/>
</dbReference>
<evidence type="ECO:0000256" key="19">
    <source>
        <dbReference type="HAMAP-Rule" id="MF_00021"/>
    </source>
</evidence>
<evidence type="ECO:0000256" key="17">
    <source>
        <dbReference type="ARBA" id="ARBA00077849"/>
    </source>
</evidence>
<comment type="pathway">
    <text evidence="2 19">Cofactor biosynthesis; thiamine diphosphate biosynthesis.</text>
</comment>
<comment type="caution">
    <text evidence="21">The sequence shown here is derived from an EMBL/GenBank/DDBJ whole genome shotgun (WGS) entry which is preliminary data.</text>
</comment>
<dbReference type="PANTHER" id="PTHR43209">
    <property type="entry name" value="TRNA SULFURTRANSFERASE"/>
    <property type="match status" value="1"/>
</dbReference>
<keyword evidence="5 19" id="KW-0808">Transferase</keyword>
<dbReference type="SUPFAM" id="SSF52402">
    <property type="entry name" value="Adenine nucleotide alpha hydrolases-like"/>
    <property type="match status" value="1"/>
</dbReference>
<dbReference type="AlphaFoldDB" id="A0A2K3YVY8"/>
<evidence type="ECO:0000256" key="6">
    <source>
        <dbReference type="ARBA" id="ARBA00022741"/>
    </source>
</evidence>
<dbReference type="SMART" id="SM00981">
    <property type="entry name" value="THUMP"/>
    <property type="match status" value="1"/>
</dbReference>
<dbReference type="EMBL" id="PPRF01000013">
    <property type="protein sequence ID" value="PNZ29762.1"/>
    <property type="molecule type" value="Genomic_DNA"/>
</dbReference>
<dbReference type="Pfam" id="PF02926">
    <property type="entry name" value="THUMP"/>
    <property type="match status" value="1"/>
</dbReference>
<feature type="binding site" evidence="19">
    <location>
        <position position="296"/>
    </location>
    <ligand>
        <name>ATP</name>
        <dbReference type="ChEBI" id="CHEBI:30616"/>
    </ligand>
</feature>
<accession>A0A2K3YVY8</accession>
<dbReference type="SUPFAM" id="SSF143437">
    <property type="entry name" value="THUMP domain-like"/>
    <property type="match status" value="1"/>
</dbReference>
<dbReference type="Gene3D" id="3.30.2130.30">
    <property type="match status" value="1"/>
</dbReference>
<evidence type="ECO:0000313" key="21">
    <source>
        <dbReference type="EMBL" id="PNZ29762.1"/>
    </source>
</evidence>
<sequence length="406" mass="46025">MIYDHILVRYGELTLKGGNRKVFVNQLRSNVKRALMPLQGYEVKANRDRMYIKLEPQADVEEMMSRISKVFGVHSISPVLKIDKTMEAVYEHADQFAQNYAEGESFKVEVKRSDKQFEYETFAIQRMVGGEVLKNVPGLHVDVRNPNHQIMVEVRLDAIYMYDRNIQAIGGLPVGTGGKTLLMLSGGIDSPVAGMEVMRRGVTIEAIHFHSPPFTSEKAKQKVIELTRIMAERVGNIKLHIVPFTEVQKQIHKVVHERYTMTSTRRMMLRIADKVAHQIEADAIVNGENLGQVASQTLKSMYAINAVTSTPILRPLLSLDKEEIVAKAKAIGTFETSIQPYEDCCTIFTPKHPVTEPQYDKVLKYESGFDFEDMLNDAVANIETLVIDKNYQVQQEAETTWGDDLF</sequence>
<dbReference type="PANTHER" id="PTHR43209:SF1">
    <property type="entry name" value="TRNA SULFURTRANSFERASE"/>
    <property type="match status" value="1"/>
</dbReference>
<dbReference type="HAMAP" id="MF_00021">
    <property type="entry name" value="ThiI"/>
    <property type="match status" value="1"/>
</dbReference>
<dbReference type="InterPro" id="IPR049962">
    <property type="entry name" value="THUMP_ThiI"/>
</dbReference>
<evidence type="ECO:0000256" key="10">
    <source>
        <dbReference type="ARBA" id="ARBA00050570"/>
    </source>
</evidence>
<feature type="binding site" evidence="19">
    <location>
        <position position="265"/>
    </location>
    <ligand>
        <name>ATP</name>
        <dbReference type="ChEBI" id="CHEBI:30616"/>
    </ligand>
</feature>
<comment type="catalytic activity">
    <reaction evidence="10 19">
        <text>[ThiI sulfur-carrier protein]-S-sulfanyl-L-cysteine + a uridine in tRNA + 2 reduced [2Fe-2S]-[ferredoxin] + ATP + H(+) = [ThiI sulfur-carrier protein]-L-cysteine + a 4-thiouridine in tRNA + 2 oxidized [2Fe-2S]-[ferredoxin] + AMP + diphosphate</text>
        <dbReference type="Rhea" id="RHEA:24176"/>
        <dbReference type="Rhea" id="RHEA-COMP:10000"/>
        <dbReference type="Rhea" id="RHEA-COMP:10001"/>
        <dbReference type="Rhea" id="RHEA-COMP:13337"/>
        <dbReference type="Rhea" id="RHEA-COMP:13338"/>
        <dbReference type="Rhea" id="RHEA-COMP:13339"/>
        <dbReference type="Rhea" id="RHEA-COMP:13340"/>
        <dbReference type="ChEBI" id="CHEBI:15378"/>
        <dbReference type="ChEBI" id="CHEBI:29950"/>
        <dbReference type="ChEBI" id="CHEBI:30616"/>
        <dbReference type="ChEBI" id="CHEBI:33019"/>
        <dbReference type="ChEBI" id="CHEBI:33737"/>
        <dbReference type="ChEBI" id="CHEBI:33738"/>
        <dbReference type="ChEBI" id="CHEBI:61963"/>
        <dbReference type="ChEBI" id="CHEBI:65315"/>
        <dbReference type="ChEBI" id="CHEBI:136798"/>
        <dbReference type="ChEBI" id="CHEBI:456215"/>
        <dbReference type="EC" id="2.8.1.4"/>
    </reaction>
</comment>
<dbReference type="UniPathway" id="UPA00060"/>
<dbReference type="Gene3D" id="3.40.50.620">
    <property type="entry name" value="HUPs"/>
    <property type="match status" value="1"/>
</dbReference>
<evidence type="ECO:0000256" key="2">
    <source>
        <dbReference type="ARBA" id="ARBA00004948"/>
    </source>
</evidence>
<dbReference type="InterPro" id="IPR014729">
    <property type="entry name" value="Rossmann-like_a/b/a_fold"/>
</dbReference>
<feature type="domain" description="THUMP" evidence="20">
    <location>
        <begin position="61"/>
        <end position="165"/>
    </location>
</feature>
<evidence type="ECO:0000256" key="9">
    <source>
        <dbReference type="ARBA" id="ARBA00022977"/>
    </source>
</evidence>
<dbReference type="GO" id="GO:0004810">
    <property type="term" value="F:CCA tRNA nucleotidyltransferase activity"/>
    <property type="evidence" value="ECO:0007669"/>
    <property type="project" value="InterPro"/>
</dbReference>
<comment type="catalytic activity">
    <reaction evidence="11 19">
        <text>[ThiS sulfur-carrier protein]-C-terminal Gly-Gly-AMP + S-sulfanyl-L-cysteinyl-[cysteine desulfurase] + AH2 = [ThiS sulfur-carrier protein]-C-terminal-Gly-aminoethanethioate + L-cysteinyl-[cysteine desulfurase] + A + AMP + 2 H(+)</text>
        <dbReference type="Rhea" id="RHEA:43340"/>
        <dbReference type="Rhea" id="RHEA-COMP:12157"/>
        <dbReference type="Rhea" id="RHEA-COMP:12158"/>
        <dbReference type="Rhea" id="RHEA-COMP:12910"/>
        <dbReference type="Rhea" id="RHEA-COMP:19908"/>
        <dbReference type="ChEBI" id="CHEBI:13193"/>
        <dbReference type="ChEBI" id="CHEBI:15378"/>
        <dbReference type="ChEBI" id="CHEBI:17499"/>
        <dbReference type="ChEBI" id="CHEBI:29950"/>
        <dbReference type="ChEBI" id="CHEBI:61963"/>
        <dbReference type="ChEBI" id="CHEBI:90618"/>
        <dbReference type="ChEBI" id="CHEBI:232372"/>
        <dbReference type="ChEBI" id="CHEBI:456215"/>
    </reaction>
</comment>
<dbReference type="GO" id="GO:0000049">
    <property type="term" value="F:tRNA binding"/>
    <property type="evidence" value="ECO:0007669"/>
    <property type="project" value="UniProtKB-UniRule"/>
</dbReference>
<evidence type="ECO:0000256" key="1">
    <source>
        <dbReference type="ARBA" id="ARBA00004496"/>
    </source>
</evidence>
<keyword evidence="9 19" id="KW-0784">Thiamine biosynthesis</keyword>
<feature type="binding site" evidence="19">
    <location>
        <begin position="183"/>
        <end position="184"/>
    </location>
    <ligand>
        <name>ATP</name>
        <dbReference type="ChEBI" id="CHEBI:30616"/>
    </ligand>
</feature>
<name>A0A2K3YVY8_9STAP</name>
<dbReference type="Pfam" id="PF22025">
    <property type="entry name" value="ThiI_fer"/>
    <property type="match status" value="1"/>
</dbReference>
<dbReference type="InterPro" id="IPR054173">
    <property type="entry name" value="ThiI_fer"/>
</dbReference>
<feature type="binding site" evidence="19">
    <location>
        <begin position="208"/>
        <end position="209"/>
    </location>
    <ligand>
        <name>ATP</name>
        <dbReference type="ChEBI" id="CHEBI:30616"/>
    </ligand>
</feature>
<evidence type="ECO:0000256" key="7">
    <source>
        <dbReference type="ARBA" id="ARBA00022840"/>
    </source>
</evidence>
<comment type="subcellular location">
    <subcellularLocation>
        <location evidence="1 19">Cytoplasm</location>
    </subcellularLocation>
</comment>
<evidence type="ECO:0000313" key="22">
    <source>
        <dbReference type="Proteomes" id="UP000242752"/>
    </source>
</evidence>
<dbReference type="PROSITE" id="PS51165">
    <property type="entry name" value="THUMP"/>
    <property type="match status" value="1"/>
</dbReference>
<feature type="binding site" evidence="19">
    <location>
        <position position="287"/>
    </location>
    <ligand>
        <name>ATP</name>
        <dbReference type="ChEBI" id="CHEBI:30616"/>
    </ligand>
</feature>
<gene>
    <name evidence="19" type="primary">thiI</name>
    <name evidence="21" type="ORF">CD122_01620</name>
</gene>
<dbReference type="FunFam" id="3.40.50.620:FF:000053">
    <property type="entry name" value="Probable tRNA sulfurtransferase"/>
    <property type="match status" value="1"/>
</dbReference>
<keyword evidence="7 19" id="KW-0067">ATP-binding</keyword>
<dbReference type="RefSeq" id="WP_103357277.1">
    <property type="nucleotide sequence ID" value="NZ_CP113107.1"/>
</dbReference>
<evidence type="ECO:0000256" key="8">
    <source>
        <dbReference type="ARBA" id="ARBA00022884"/>
    </source>
</evidence>
<dbReference type="InterPro" id="IPR049961">
    <property type="entry name" value="ThiI_N"/>
</dbReference>
<comment type="function">
    <text evidence="12 19">Catalyzes the ATP-dependent transfer of a sulfur to tRNA to produce 4-thiouridine in position 8 of tRNAs, which functions as a near-UV photosensor. Also catalyzes the transfer of sulfur to the sulfur carrier protein ThiS, forming ThiS-thiocarboxylate. This is a step in the synthesis of thiazole, in the thiamine biosynthesis pathway. The sulfur is donated as persulfide by IscS.</text>
</comment>
<reference evidence="21 22" key="1">
    <citation type="submission" date="2017-08" db="EMBL/GenBank/DDBJ databases">
        <title>Draft genome sequences of 64 type strains of genus Staph aureus.</title>
        <authorList>
            <person name="Cole K."/>
            <person name="Golubchik T."/>
            <person name="Russell J."/>
            <person name="Foster D."/>
            <person name="Llewelyn M."/>
            <person name="Wilson D."/>
            <person name="Crook D."/>
            <person name="Paul J."/>
        </authorList>
    </citation>
    <scope>NUCLEOTIDE SEQUENCE [LARGE SCALE GENOMIC DNA]</scope>
    <source>
        <strain evidence="21 22">DSM 21968</strain>
    </source>
</reference>
<keyword evidence="8 19" id="KW-0694">RNA-binding</keyword>
<evidence type="ECO:0000256" key="18">
    <source>
        <dbReference type="ARBA" id="ARBA00080570"/>
    </source>
</evidence>
<dbReference type="Proteomes" id="UP000242752">
    <property type="component" value="Unassembled WGS sequence"/>
</dbReference>
<protein>
    <recommendedName>
        <fullName evidence="15 19">Probable tRNA sulfurtransferase</fullName>
        <ecNumber evidence="14 19">2.8.1.4</ecNumber>
    </recommendedName>
    <alternativeName>
        <fullName evidence="16 19">Sulfur carrier protein ThiS sulfurtransferase</fullName>
    </alternativeName>
    <alternativeName>
        <fullName evidence="17 19">Thiamine biosynthesis protein ThiI</fullName>
    </alternativeName>
    <alternativeName>
        <fullName evidence="18 19">tRNA 4-thiouridine synthase</fullName>
    </alternativeName>
</protein>
<dbReference type="Pfam" id="PF02568">
    <property type="entry name" value="ThiI"/>
    <property type="match status" value="1"/>
</dbReference>
<dbReference type="InterPro" id="IPR020536">
    <property type="entry name" value="ThiI_AANH"/>
</dbReference>
<dbReference type="NCBIfam" id="TIGR00342">
    <property type="entry name" value="tRNA uracil 4-sulfurtransferase ThiI"/>
    <property type="match status" value="1"/>
</dbReference>
<keyword evidence="6 19" id="KW-0547">Nucleotide-binding</keyword>
<keyword evidence="3 19" id="KW-0963">Cytoplasm</keyword>
<evidence type="ECO:0000256" key="15">
    <source>
        <dbReference type="ARBA" id="ARBA00071867"/>
    </source>
</evidence>
<dbReference type="InterPro" id="IPR050102">
    <property type="entry name" value="tRNA_sulfurtransferase_ThiI"/>
</dbReference>
<dbReference type="GO" id="GO:0002937">
    <property type="term" value="P:tRNA 4-thiouridine biosynthesis"/>
    <property type="evidence" value="ECO:0007669"/>
    <property type="project" value="TreeGrafter"/>
</dbReference>
<comment type="similarity">
    <text evidence="13 19">Belongs to the ThiI family.</text>
</comment>
<dbReference type="CDD" id="cd01712">
    <property type="entry name" value="PPase_ThiI"/>
    <property type="match status" value="1"/>
</dbReference>
<keyword evidence="4 19" id="KW-0820">tRNA-binding</keyword>
<evidence type="ECO:0000256" key="5">
    <source>
        <dbReference type="ARBA" id="ARBA00022679"/>
    </source>
</evidence>
<proteinExistence type="inferred from homology"/>
<dbReference type="OrthoDB" id="9773948at2"/>
<evidence type="ECO:0000256" key="4">
    <source>
        <dbReference type="ARBA" id="ARBA00022555"/>
    </source>
</evidence>
<dbReference type="EC" id="2.8.1.4" evidence="14 19"/>
<dbReference type="CDD" id="cd11716">
    <property type="entry name" value="THUMP_ThiI"/>
    <property type="match status" value="1"/>
</dbReference>
<evidence type="ECO:0000256" key="14">
    <source>
        <dbReference type="ARBA" id="ARBA00066827"/>
    </source>
</evidence>
<organism evidence="21 22">
    <name type="scientific">Staphylococcus rostri</name>
    <dbReference type="NCBI Taxonomy" id="522262"/>
    <lineage>
        <taxon>Bacteria</taxon>
        <taxon>Bacillati</taxon>
        <taxon>Bacillota</taxon>
        <taxon>Bacilli</taxon>
        <taxon>Bacillales</taxon>
        <taxon>Staphylococcaceae</taxon>
        <taxon>Staphylococcus</taxon>
    </lineage>
</organism>
<dbReference type="GO" id="GO:0009229">
    <property type="term" value="P:thiamine diphosphate biosynthetic process"/>
    <property type="evidence" value="ECO:0007669"/>
    <property type="project" value="UniProtKB-UniRule"/>
</dbReference>
<evidence type="ECO:0000256" key="11">
    <source>
        <dbReference type="ARBA" id="ARBA00052330"/>
    </source>
</evidence>
<dbReference type="InterPro" id="IPR004114">
    <property type="entry name" value="THUMP_dom"/>
</dbReference>
<evidence type="ECO:0000256" key="16">
    <source>
        <dbReference type="ARBA" id="ARBA00075337"/>
    </source>
</evidence>
<dbReference type="GO" id="GO:0005524">
    <property type="term" value="F:ATP binding"/>
    <property type="evidence" value="ECO:0007669"/>
    <property type="project" value="UniProtKB-UniRule"/>
</dbReference>
<dbReference type="GO" id="GO:0052837">
    <property type="term" value="P:thiazole biosynthetic process"/>
    <property type="evidence" value="ECO:0007669"/>
    <property type="project" value="TreeGrafter"/>
</dbReference>
<dbReference type="GO" id="GO:0009228">
    <property type="term" value="P:thiamine biosynthetic process"/>
    <property type="evidence" value="ECO:0007669"/>
    <property type="project" value="UniProtKB-KW"/>
</dbReference>
<keyword evidence="22" id="KW-1185">Reference proteome</keyword>
<dbReference type="GO" id="GO:0005829">
    <property type="term" value="C:cytosol"/>
    <property type="evidence" value="ECO:0007669"/>
    <property type="project" value="TreeGrafter"/>
</dbReference>